<reference evidence="9 10" key="1">
    <citation type="journal article" date="2020" name="Nature">
        <title>Bacterial chemolithoautotrophy via manganese oxidation.</title>
        <authorList>
            <person name="Yu H."/>
            <person name="Leadbetter J.R."/>
        </authorList>
    </citation>
    <scope>NUCLEOTIDE SEQUENCE [LARGE SCALE GENOMIC DNA]</scope>
    <source>
        <strain evidence="9 10">Mn-1</strain>
    </source>
</reference>
<dbReference type="PIRSF" id="PIRSF001430">
    <property type="entry name" value="tRNA_psdUrid_synth"/>
    <property type="match status" value="1"/>
</dbReference>
<dbReference type="Proteomes" id="UP000534783">
    <property type="component" value="Unassembled WGS sequence"/>
</dbReference>
<dbReference type="EC" id="5.4.99.12" evidence="4"/>
<evidence type="ECO:0000256" key="6">
    <source>
        <dbReference type="PIRSR" id="PIRSR001430-2"/>
    </source>
</evidence>
<dbReference type="NCBIfam" id="TIGR00071">
    <property type="entry name" value="hisT_truA"/>
    <property type="match status" value="1"/>
</dbReference>
<dbReference type="GO" id="GO:0031119">
    <property type="term" value="P:tRNA pseudouridine synthesis"/>
    <property type="evidence" value="ECO:0007669"/>
    <property type="project" value="UniProtKB-UniRule"/>
</dbReference>
<keyword evidence="3 4" id="KW-0413">Isomerase</keyword>
<comment type="function">
    <text evidence="4">Formation of pseudouridine at positions 38, 39 and 40 in the anticodon stem and loop of transfer RNAs.</text>
</comment>
<comment type="catalytic activity">
    <reaction evidence="4 7">
        <text>uridine(38/39/40) in tRNA = pseudouridine(38/39/40) in tRNA</text>
        <dbReference type="Rhea" id="RHEA:22376"/>
        <dbReference type="Rhea" id="RHEA-COMP:10085"/>
        <dbReference type="Rhea" id="RHEA-COMP:10087"/>
        <dbReference type="ChEBI" id="CHEBI:65314"/>
        <dbReference type="ChEBI" id="CHEBI:65315"/>
        <dbReference type="EC" id="5.4.99.12"/>
    </reaction>
</comment>
<dbReference type="HAMAP" id="MF_00171">
    <property type="entry name" value="TruA"/>
    <property type="match status" value="1"/>
</dbReference>
<feature type="domain" description="Pseudouridine synthase I TruA alpha/beta" evidence="8">
    <location>
        <begin position="145"/>
        <end position="246"/>
    </location>
</feature>
<dbReference type="SUPFAM" id="SSF55120">
    <property type="entry name" value="Pseudouridine synthase"/>
    <property type="match status" value="1"/>
</dbReference>
<dbReference type="FunFam" id="3.30.70.580:FF:000001">
    <property type="entry name" value="tRNA pseudouridine synthase A"/>
    <property type="match status" value="1"/>
</dbReference>
<evidence type="ECO:0000256" key="3">
    <source>
        <dbReference type="ARBA" id="ARBA00023235"/>
    </source>
</evidence>
<dbReference type="Gene3D" id="3.30.70.660">
    <property type="entry name" value="Pseudouridine synthase I, catalytic domain, C-terminal subdomain"/>
    <property type="match status" value="1"/>
</dbReference>
<evidence type="ECO:0000313" key="9">
    <source>
        <dbReference type="EMBL" id="NKE71115.1"/>
    </source>
</evidence>
<evidence type="ECO:0000313" key="10">
    <source>
        <dbReference type="Proteomes" id="UP000534783"/>
    </source>
</evidence>
<dbReference type="InterPro" id="IPR020094">
    <property type="entry name" value="TruA/RsuA/RluB/E/F_N"/>
</dbReference>
<name>A0A7X6DPT5_9BACT</name>
<dbReference type="GO" id="GO:0003723">
    <property type="term" value="F:RNA binding"/>
    <property type="evidence" value="ECO:0007669"/>
    <property type="project" value="InterPro"/>
</dbReference>
<organism evidence="9 10">
    <name type="scientific">Candidatus Manganitrophus noduliformans</name>
    <dbReference type="NCBI Taxonomy" id="2606439"/>
    <lineage>
        <taxon>Bacteria</taxon>
        <taxon>Pseudomonadati</taxon>
        <taxon>Nitrospirota</taxon>
        <taxon>Nitrospiria</taxon>
        <taxon>Candidatus Troglogloeales</taxon>
        <taxon>Candidatus Manganitrophaceae</taxon>
        <taxon>Candidatus Manganitrophus</taxon>
    </lineage>
</organism>
<evidence type="ECO:0000256" key="7">
    <source>
        <dbReference type="RuleBase" id="RU003792"/>
    </source>
</evidence>
<evidence type="ECO:0000256" key="1">
    <source>
        <dbReference type="ARBA" id="ARBA00009375"/>
    </source>
</evidence>
<feature type="active site" description="Nucleophile" evidence="4 5">
    <location>
        <position position="54"/>
    </location>
</feature>
<evidence type="ECO:0000259" key="8">
    <source>
        <dbReference type="Pfam" id="PF01416"/>
    </source>
</evidence>
<dbReference type="GO" id="GO:0160147">
    <property type="term" value="F:tRNA pseudouridine(38-40) synthase activity"/>
    <property type="evidence" value="ECO:0007669"/>
    <property type="project" value="UniProtKB-EC"/>
</dbReference>
<dbReference type="InterPro" id="IPR001406">
    <property type="entry name" value="PsdUridine_synth_TruA"/>
</dbReference>
<dbReference type="PANTHER" id="PTHR11142:SF0">
    <property type="entry name" value="TRNA PSEUDOURIDINE SYNTHASE-LIKE 1"/>
    <property type="match status" value="1"/>
</dbReference>
<dbReference type="Pfam" id="PF01416">
    <property type="entry name" value="PseudoU_synth_1"/>
    <property type="match status" value="2"/>
</dbReference>
<evidence type="ECO:0000256" key="2">
    <source>
        <dbReference type="ARBA" id="ARBA00022694"/>
    </source>
</evidence>
<dbReference type="RefSeq" id="WP_168059457.1">
    <property type="nucleotide sequence ID" value="NZ_VTOW01000002.1"/>
</dbReference>
<dbReference type="Gene3D" id="3.30.70.580">
    <property type="entry name" value="Pseudouridine synthase I, catalytic domain, N-terminal subdomain"/>
    <property type="match status" value="1"/>
</dbReference>
<keyword evidence="10" id="KW-1185">Reference proteome</keyword>
<protein>
    <recommendedName>
        <fullName evidence="4">tRNA pseudouridine synthase A</fullName>
        <ecNumber evidence="4">5.4.99.12</ecNumber>
    </recommendedName>
    <alternativeName>
        <fullName evidence="4">tRNA pseudouridine(38-40) synthase</fullName>
    </alternativeName>
    <alternativeName>
        <fullName evidence="4">tRNA pseudouridylate synthase I</fullName>
    </alternativeName>
    <alternativeName>
        <fullName evidence="4">tRNA-uridine isomerase I</fullName>
    </alternativeName>
</protein>
<dbReference type="EMBL" id="VTOW01000002">
    <property type="protein sequence ID" value="NKE71115.1"/>
    <property type="molecule type" value="Genomic_DNA"/>
</dbReference>
<comment type="subunit">
    <text evidence="4">Homodimer.</text>
</comment>
<evidence type="ECO:0000256" key="4">
    <source>
        <dbReference type="HAMAP-Rule" id="MF_00171"/>
    </source>
</evidence>
<sequence length="246" mass="27846">MAGNLIKLTLEYDGAHYHGWQIQPRLTTVQGTVENALRRLTGKPVRITGAGRTDAGVHAFGQVAHFAPPVPFDTDTWTRGLNAHLPDDIAVRSSEEVPASFHARFSAKRKTYAYFIYNHPRRSPLHRRTAWHVFQPLDLSKMRKASRLLIGRRDFTSLCAAAGEAEDRIVDLEKIDLRKEGDRIRITFQAPRFLQYMVRNLVGLLVEVGRGRRAASEVPEILEGRDRRLAGPTAPPQGLFLMRIDY</sequence>
<accession>A0A7X6DPT5</accession>
<dbReference type="InterPro" id="IPR020095">
    <property type="entry name" value="PsdUridine_synth_TruA_C"/>
</dbReference>
<dbReference type="InterPro" id="IPR020097">
    <property type="entry name" value="PsdUridine_synth_TruA_a/b_dom"/>
</dbReference>
<dbReference type="CDD" id="cd02570">
    <property type="entry name" value="PseudoU_synth_EcTruA"/>
    <property type="match status" value="1"/>
</dbReference>
<keyword evidence="2 4" id="KW-0819">tRNA processing</keyword>
<feature type="domain" description="Pseudouridine synthase I TruA alpha/beta" evidence="8">
    <location>
        <begin position="11"/>
        <end position="105"/>
    </location>
</feature>
<proteinExistence type="inferred from homology"/>
<dbReference type="InterPro" id="IPR020103">
    <property type="entry name" value="PsdUridine_synth_cat_dom_sf"/>
</dbReference>
<comment type="similarity">
    <text evidence="1 4 7">Belongs to the tRNA pseudouridine synthase TruA family.</text>
</comment>
<dbReference type="PANTHER" id="PTHR11142">
    <property type="entry name" value="PSEUDOURIDYLATE SYNTHASE"/>
    <property type="match status" value="1"/>
</dbReference>
<feature type="binding site" evidence="4 6">
    <location>
        <position position="112"/>
    </location>
    <ligand>
        <name>substrate</name>
    </ligand>
</feature>
<comment type="caution">
    <text evidence="4">Lacks conserved residue(s) required for the propagation of feature annotation.</text>
</comment>
<gene>
    <name evidence="4 9" type="primary">truA</name>
    <name evidence="9" type="ORF">MNODULE_10245</name>
</gene>
<comment type="caution">
    <text evidence="9">The sequence shown here is derived from an EMBL/GenBank/DDBJ whole genome shotgun (WGS) entry which is preliminary data.</text>
</comment>
<dbReference type="AlphaFoldDB" id="A0A7X6DPT5"/>
<evidence type="ECO:0000256" key="5">
    <source>
        <dbReference type="PIRSR" id="PIRSR001430-1"/>
    </source>
</evidence>